<keyword evidence="1" id="KW-1133">Transmembrane helix</keyword>
<dbReference type="AlphaFoldDB" id="A0A6N7VTB9"/>
<organism evidence="2 3">
    <name type="scientific">Scrofimicrobium canadense</name>
    <dbReference type="NCBI Taxonomy" id="2652290"/>
    <lineage>
        <taxon>Bacteria</taxon>
        <taxon>Bacillati</taxon>
        <taxon>Actinomycetota</taxon>
        <taxon>Actinomycetes</taxon>
        <taxon>Actinomycetales</taxon>
        <taxon>Actinomycetaceae</taxon>
        <taxon>Scrofimicrobium</taxon>
    </lineage>
</organism>
<comment type="caution">
    <text evidence="2">The sequence shown here is derived from an EMBL/GenBank/DDBJ whole genome shotgun (WGS) entry which is preliminary data.</text>
</comment>
<gene>
    <name evidence="2" type="ORF">FYJ24_05290</name>
</gene>
<evidence type="ECO:0000313" key="2">
    <source>
        <dbReference type="EMBL" id="MSS84190.1"/>
    </source>
</evidence>
<feature type="transmembrane region" description="Helical" evidence="1">
    <location>
        <begin position="80"/>
        <end position="101"/>
    </location>
</feature>
<keyword evidence="3" id="KW-1185">Reference proteome</keyword>
<dbReference type="Proteomes" id="UP000470875">
    <property type="component" value="Unassembled WGS sequence"/>
</dbReference>
<evidence type="ECO:0000256" key="1">
    <source>
        <dbReference type="SAM" id="Phobius"/>
    </source>
</evidence>
<proteinExistence type="predicted"/>
<evidence type="ECO:0000313" key="3">
    <source>
        <dbReference type="Proteomes" id="UP000470875"/>
    </source>
</evidence>
<keyword evidence="1" id="KW-0472">Membrane</keyword>
<feature type="transmembrane region" description="Helical" evidence="1">
    <location>
        <begin position="113"/>
        <end position="133"/>
    </location>
</feature>
<dbReference type="RefSeq" id="WP_154544299.1">
    <property type="nucleotide sequence ID" value="NZ_VULO01000005.1"/>
</dbReference>
<dbReference type="EMBL" id="VULO01000005">
    <property type="protein sequence ID" value="MSS84190.1"/>
    <property type="molecule type" value="Genomic_DNA"/>
</dbReference>
<protein>
    <submittedName>
        <fullName evidence="2">Uncharacterized protein</fullName>
    </submittedName>
</protein>
<reference evidence="2 3" key="1">
    <citation type="submission" date="2019-08" db="EMBL/GenBank/DDBJ databases">
        <title>In-depth cultivation of the pig gut microbiome towards novel bacterial diversity and tailored functional studies.</title>
        <authorList>
            <person name="Wylensek D."/>
            <person name="Hitch T.C.A."/>
            <person name="Clavel T."/>
        </authorList>
    </citation>
    <scope>NUCLEOTIDE SEQUENCE [LARGE SCALE GENOMIC DNA]</scope>
    <source>
        <strain evidence="2 3">WB03_NA08</strain>
    </source>
</reference>
<accession>A0A6N7VTB9</accession>
<keyword evidence="1" id="KW-0812">Transmembrane</keyword>
<sequence length="152" mass="16053">MVSSRVLKSAVAVGGYDFLWYASPDLANTQGGHIALRSLAAAGVSVAVFDTALMHVKKVVENRDEFGNEEPEEPLSNAKAVAAVAGIVAVGAIAVGGEILTYRFGQRLKRRGWRFPHLMIGALSGIGTAILVAKELQSSKTTPAKVTVTYVQ</sequence>
<name>A0A6N7VTB9_9ACTO</name>